<protein>
    <submittedName>
        <fullName evidence="4">Serine phosphatase RsbU, regulator of sigma subunit</fullName>
    </submittedName>
</protein>
<dbReference type="AlphaFoldDB" id="A0A1M6NIG9"/>
<gene>
    <name evidence="4" type="ORF">SAMN02745883_00898</name>
</gene>
<proteinExistence type="predicted"/>
<evidence type="ECO:0000259" key="3">
    <source>
        <dbReference type="SMART" id="SM00331"/>
    </source>
</evidence>
<dbReference type="InterPro" id="IPR001932">
    <property type="entry name" value="PPM-type_phosphatase-like_dom"/>
</dbReference>
<keyword evidence="5" id="KW-1185">Reference proteome</keyword>
<dbReference type="PANTHER" id="PTHR43156:SF2">
    <property type="entry name" value="STAGE II SPORULATION PROTEIN E"/>
    <property type="match status" value="1"/>
</dbReference>
<dbReference type="Pfam" id="PF07228">
    <property type="entry name" value="SpoIIE"/>
    <property type="match status" value="1"/>
</dbReference>
<dbReference type="PANTHER" id="PTHR43156">
    <property type="entry name" value="STAGE II SPORULATION PROTEIN E-RELATED"/>
    <property type="match status" value="1"/>
</dbReference>
<evidence type="ECO:0000256" key="1">
    <source>
        <dbReference type="ARBA" id="ARBA00022801"/>
    </source>
</evidence>
<reference evidence="4 5" key="1">
    <citation type="submission" date="2016-11" db="EMBL/GenBank/DDBJ databases">
        <authorList>
            <person name="Jaros S."/>
            <person name="Januszkiewicz K."/>
            <person name="Wedrychowicz H."/>
        </authorList>
    </citation>
    <scope>NUCLEOTIDE SEQUENCE [LARGE SCALE GENOMIC DNA]</scope>
    <source>
        <strain evidence="4 5">DSM 14501</strain>
    </source>
</reference>
<feature type="domain" description="PPM-type phosphatase" evidence="3">
    <location>
        <begin position="52"/>
        <end position="282"/>
    </location>
</feature>
<evidence type="ECO:0000313" key="4">
    <source>
        <dbReference type="EMBL" id="SHJ95525.1"/>
    </source>
</evidence>
<dbReference type="SUPFAM" id="SSF81606">
    <property type="entry name" value="PP2C-like"/>
    <property type="match status" value="1"/>
</dbReference>
<organism evidence="4 5">
    <name type="scientific">Caminicella sporogenes DSM 14501</name>
    <dbReference type="NCBI Taxonomy" id="1121266"/>
    <lineage>
        <taxon>Bacteria</taxon>
        <taxon>Bacillati</taxon>
        <taxon>Bacillota</taxon>
        <taxon>Clostridia</taxon>
        <taxon>Peptostreptococcales</taxon>
        <taxon>Caminicellaceae</taxon>
        <taxon>Caminicella</taxon>
    </lineage>
</organism>
<dbReference type="Gene3D" id="3.60.40.10">
    <property type="entry name" value="PPM-type phosphatase domain"/>
    <property type="match status" value="1"/>
</dbReference>
<dbReference type="SMART" id="SM00331">
    <property type="entry name" value="PP2C_SIG"/>
    <property type="match status" value="1"/>
</dbReference>
<dbReference type="EMBL" id="FRAJ01000006">
    <property type="protein sequence ID" value="SHJ95525.1"/>
    <property type="molecule type" value="Genomic_DNA"/>
</dbReference>
<feature type="coiled-coil region" evidence="2">
    <location>
        <begin position="6"/>
        <end position="33"/>
    </location>
</feature>
<evidence type="ECO:0000256" key="2">
    <source>
        <dbReference type="SAM" id="Coils"/>
    </source>
</evidence>
<name>A0A1M6NIG9_9FIRM</name>
<dbReference type="RefSeq" id="WP_072966175.1">
    <property type="nucleotide sequence ID" value="NZ_FRAJ01000006.1"/>
</dbReference>
<evidence type="ECO:0000313" key="5">
    <source>
        <dbReference type="Proteomes" id="UP000184082"/>
    </source>
</evidence>
<dbReference type="Proteomes" id="UP000184082">
    <property type="component" value="Unassembled WGS sequence"/>
</dbReference>
<dbReference type="InterPro" id="IPR052016">
    <property type="entry name" value="Bact_Sigma-Reg"/>
</dbReference>
<accession>A0A1M6NIG9</accession>
<keyword evidence="2" id="KW-0175">Coiled coil</keyword>
<dbReference type="GO" id="GO:0016791">
    <property type="term" value="F:phosphatase activity"/>
    <property type="evidence" value="ECO:0007669"/>
    <property type="project" value="TreeGrafter"/>
</dbReference>
<keyword evidence="1" id="KW-0378">Hydrolase</keyword>
<dbReference type="InterPro" id="IPR036457">
    <property type="entry name" value="PPM-type-like_dom_sf"/>
</dbReference>
<sequence length="285" mass="33456">MIYLDSENLLRENKKLKEKLKIVLEQNKRFKNDLKYAQKIQEYILPIGKHEFNQYEIYCNHVHTNYLGGDFYDVFKFDDRKIVMYIADVSGHGVASSLFTLFLKQSIRGISNSFHLNRQPITPSEILRKLQCRFNDFNTDKELYIGVLVGVLDIYDNEIILANAGHNVEPLHFKKKENEVISYDIRGFPINNWFDDNTFFTLYDEKKIYLNEEDRLIFLTDGATEAKSIDGKILGIKKIGELMKQKESGMCEEYFESLINMIINHIGKNELEDDIALLCLRRKKD</sequence>
<dbReference type="STRING" id="1121266.SAMN02745883_00898"/>